<dbReference type="Proteomes" id="UP000003835">
    <property type="component" value="Unassembled WGS sequence"/>
</dbReference>
<evidence type="ECO:0000313" key="2">
    <source>
        <dbReference type="Proteomes" id="UP000003835"/>
    </source>
</evidence>
<reference evidence="1 2" key="1">
    <citation type="submission" date="2008-07" db="EMBL/GenBank/DDBJ databases">
        <authorList>
            <person name="Tandeau de Marsac N."/>
            <person name="Ferriera S."/>
            <person name="Johnson J."/>
            <person name="Kravitz S."/>
            <person name="Beeson K."/>
            <person name="Sutton G."/>
            <person name="Rogers Y.-H."/>
            <person name="Friedman R."/>
            <person name="Frazier M."/>
            <person name="Venter J.C."/>
        </authorList>
    </citation>
    <scope>NUCLEOTIDE SEQUENCE [LARGE SCALE GENOMIC DNA]</scope>
    <source>
        <strain evidence="1 2">PCC 7420</strain>
    </source>
</reference>
<keyword evidence="2" id="KW-1185">Reference proteome</keyword>
<sequence length="38" mass="4106">MSLVIAHWSLLIAHTRFAPSKLRHLSKHSIGAGLVISG</sequence>
<name>B4W3Y7_9CYAN</name>
<gene>
    <name evidence="1" type="ORF">MC7420_4275</name>
</gene>
<evidence type="ECO:0000313" key="1">
    <source>
        <dbReference type="EMBL" id="EDX71088.1"/>
    </source>
</evidence>
<organism evidence="1 2">
    <name type="scientific">Coleofasciculus chthonoplastes PCC 7420</name>
    <dbReference type="NCBI Taxonomy" id="118168"/>
    <lineage>
        <taxon>Bacteria</taxon>
        <taxon>Bacillati</taxon>
        <taxon>Cyanobacteriota</taxon>
        <taxon>Cyanophyceae</taxon>
        <taxon>Coleofasciculales</taxon>
        <taxon>Coleofasciculaceae</taxon>
        <taxon>Coleofasciculus</taxon>
    </lineage>
</organism>
<protein>
    <submittedName>
        <fullName evidence="1">Uncharacterized protein</fullName>
    </submittedName>
</protein>
<proteinExistence type="predicted"/>
<dbReference type="EMBL" id="DS989876">
    <property type="protein sequence ID" value="EDX71088.1"/>
    <property type="molecule type" value="Genomic_DNA"/>
</dbReference>
<accession>B4W3Y7</accession>
<dbReference type="HOGENOM" id="CLU_3326808_0_0_3"/>
<dbReference type="AlphaFoldDB" id="B4W3Y7"/>